<sequence length="790" mass="84951">MTKNLPIFCFFLGLSCISSTQAGQPLWTMTLEAGNNKQTLPENVTATITYTVQNQSRKSKTLALQPTPGLVQTNSCRLAPKGSKGDSCSATFKIIGRMLPIAGLHYGPVLCQANPDGGANPNQCYQPDKNNILSITKTKELADWNNWGQNIQNSHHNINSGVTVDNVKKIVELCKIDYTQGLVPTPSNTSSFSNSAKPVIVNDTIYWTGFAGVIGAHQIQRDEYGNFIGCNQLWVQNVGTLVGLVLPFGYTPSVRSSPAYYERGNGQGTLLYTAIDSIFSLPPSLWFITPPFAIALDAKTGEKLWQIDLVDPSEVAVGMDAVTPSTTASPRIYKNTAYLGFSSLNNAFGNLPMTFRGHMIALNLGGQGLSPDMPSIKWTQFTIPPRPANYQPGTWFAGGGVWASAPSIIPELGLVIYGSGQLYNYPDFASACMQRPQSITTPEFSTTQKGQTGKGATECLKEAEARLKQLGITQPLASNSIIALNMKDGSYSWHVPTQGLDNWQGSCGLNIDQPCNVPVPGPDWDISGSSPIVADLKSLGKVVISHNKGGALFWIKAETGKVIRKADVCVGSAIGGTHWGLSYDPKNETIYVACSAGGIVPNFGGVVNYLSILANGRKTCMSGYLNAIDANTGQLKWQTLPAQSEIVDVNSPGCPDQLYSVDERFKYGLNFDIVIKNNQFKVPVNVMPNSSKIPLAHQQKARSNGVPANANDIVYWPVYYGTVYALDAKTGAYLKEMNCDEGAMYVGPSVAKGLVMLGCGYGNFNSADVGKSIMVYGLPNIITNQTKSAG</sequence>
<evidence type="ECO:0000313" key="5">
    <source>
        <dbReference type="Proteomes" id="UP000254374"/>
    </source>
</evidence>
<dbReference type="PANTHER" id="PTHR32303:SF10">
    <property type="entry name" value="OUTER MEMBRANE PROTEIN ASSEMBLY FACTOR BAMB"/>
    <property type="match status" value="1"/>
</dbReference>
<evidence type="ECO:0000313" key="2">
    <source>
        <dbReference type="EMBL" id="SIQ98586.1"/>
    </source>
</evidence>
<dbReference type="InterPro" id="IPR015943">
    <property type="entry name" value="WD40/YVTN_repeat-like_dom_sf"/>
</dbReference>
<accession>A0A377GMI0</accession>
<dbReference type="EMBL" id="FTNL01000005">
    <property type="protein sequence ID" value="SIQ98586.1"/>
    <property type="molecule type" value="Genomic_DNA"/>
</dbReference>
<dbReference type="SMART" id="SM00564">
    <property type="entry name" value="PQQ"/>
    <property type="match status" value="3"/>
</dbReference>
<organism evidence="3 5">
    <name type="scientific">Fluoribacter gormanii</name>
    <dbReference type="NCBI Taxonomy" id="464"/>
    <lineage>
        <taxon>Bacteria</taxon>
        <taxon>Pseudomonadati</taxon>
        <taxon>Pseudomonadota</taxon>
        <taxon>Gammaproteobacteria</taxon>
        <taxon>Legionellales</taxon>
        <taxon>Legionellaceae</taxon>
        <taxon>Fluoribacter</taxon>
    </lineage>
</organism>
<keyword evidence="1" id="KW-0732">Signal</keyword>
<dbReference type="STRING" id="464.Lgor_0721"/>
<dbReference type="InterPro" id="IPR011047">
    <property type="entry name" value="Quinoprotein_ADH-like_sf"/>
</dbReference>
<protein>
    <submittedName>
        <fullName evidence="3">Outer membrane biogenesis protein BamB</fullName>
    </submittedName>
</protein>
<dbReference type="EMBL" id="UGGV01000001">
    <property type="protein sequence ID" value="STO26016.1"/>
    <property type="molecule type" value="Genomic_DNA"/>
</dbReference>
<dbReference type="Proteomes" id="UP000186808">
    <property type="component" value="Unassembled WGS sequence"/>
</dbReference>
<evidence type="ECO:0000313" key="3">
    <source>
        <dbReference type="EMBL" id="STO26016.1"/>
    </source>
</evidence>
<dbReference type="Gene3D" id="2.140.10.10">
    <property type="entry name" value="Quinoprotein alcohol dehydrogenase-like superfamily"/>
    <property type="match status" value="1"/>
</dbReference>
<dbReference type="OrthoDB" id="5634541at2"/>
<dbReference type="PANTHER" id="PTHR32303">
    <property type="entry name" value="QUINOPROTEIN ALCOHOL DEHYDROGENASE (CYTOCHROME C)"/>
    <property type="match status" value="1"/>
</dbReference>
<keyword evidence="4" id="KW-1185">Reference proteome</keyword>
<evidence type="ECO:0000313" key="4">
    <source>
        <dbReference type="Proteomes" id="UP000186808"/>
    </source>
</evidence>
<name>A0A377GMI0_9GAMM</name>
<feature type="chain" id="PRO_5016829877" evidence="1">
    <location>
        <begin position="23"/>
        <end position="790"/>
    </location>
</feature>
<dbReference type="InterPro" id="IPR018391">
    <property type="entry name" value="PQQ_b-propeller_rpt"/>
</dbReference>
<evidence type="ECO:0000256" key="1">
    <source>
        <dbReference type="SAM" id="SignalP"/>
    </source>
</evidence>
<dbReference type="Gene3D" id="2.130.10.10">
    <property type="entry name" value="YVTN repeat-like/Quinoprotein amine dehydrogenase"/>
    <property type="match status" value="1"/>
</dbReference>
<dbReference type="AlphaFoldDB" id="A0A377GMI0"/>
<reference evidence="3 5" key="2">
    <citation type="submission" date="2018-06" db="EMBL/GenBank/DDBJ databases">
        <authorList>
            <consortium name="Pathogen Informatics"/>
            <person name="Doyle S."/>
        </authorList>
    </citation>
    <scope>NUCLEOTIDE SEQUENCE [LARGE SCALE GENOMIC DNA]</scope>
    <source>
        <strain evidence="3 5">NCTC11401</strain>
    </source>
</reference>
<dbReference type="PROSITE" id="PS51257">
    <property type="entry name" value="PROKAR_LIPOPROTEIN"/>
    <property type="match status" value="1"/>
</dbReference>
<feature type="signal peptide" evidence="1">
    <location>
        <begin position="1"/>
        <end position="22"/>
    </location>
</feature>
<dbReference type="SUPFAM" id="SSF50998">
    <property type="entry name" value="Quinoprotein alcohol dehydrogenase-like"/>
    <property type="match status" value="2"/>
</dbReference>
<dbReference type="Proteomes" id="UP000254374">
    <property type="component" value="Unassembled WGS sequence"/>
</dbReference>
<proteinExistence type="predicted"/>
<reference evidence="2 4" key="1">
    <citation type="submission" date="2017-01" db="EMBL/GenBank/DDBJ databases">
        <authorList>
            <person name="Varghese N."/>
            <person name="Submissions S."/>
        </authorList>
    </citation>
    <scope>NUCLEOTIDE SEQUENCE [LARGE SCALE GENOMIC DNA]</scope>
    <source>
        <strain evidence="2 4">ATCC 33342</strain>
    </source>
</reference>
<gene>
    <name evidence="3" type="ORF">NCTC11401_02867</name>
    <name evidence="2" type="ORF">SAMN05421777_10543</name>
</gene>
<dbReference type="RefSeq" id="WP_058467221.1">
    <property type="nucleotide sequence ID" value="NZ_CAAAIX010000011.1"/>
</dbReference>